<name>A0A6N2YRD3_CLOSY</name>
<protein>
    <submittedName>
        <fullName evidence="1">Uncharacterized protein</fullName>
    </submittedName>
</protein>
<evidence type="ECO:0000313" key="1">
    <source>
        <dbReference type="EMBL" id="VYT67832.1"/>
    </source>
</evidence>
<dbReference type="EMBL" id="CACRUA010000002">
    <property type="protein sequence ID" value="VYT67832.1"/>
    <property type="molecule type" value="Genomic_DNA"/>
</dbReference>
<organism evidence="1">
    <name type="scientific">Clostridium symbiosum</name>
    <name type="common">Bacteroides symbiosus</name>
    <dbReference type="NCBI Taxonomy" id="1512"/>
    <lineage>
        <taxon>Bacteria</taxon>
        <taxon>Bacillati</taxon>
        <taxon>Bacillota</taxon>
        <taxon>Clostridia</taxon>
        <taxon>Lachnospirales</taxon>
        <taxon>Lachnospiraceae</taxon>
        <taxon>Otoolea</taxon>
    </lineage>
</organism>
<proteinExistence type="predicted"/>
<reference evidence="1" key="1">
    <citation type="submission" date="2019-11" db="EMBL/GenBank/DDBJ databases">
        <authorList>
            <person name="Feng L."/>
        </authorList>
    </citation>
    <scope>NUCLEOTIDE SEQUENCE</scope>
    <source>
        <strain evidence="1">CsymbiosumLFYP84</strain>
    </source>
</reference>
<gene>
    <name evidence="1" type="ORF">CSLFYP84_00307</name>
</gene>
<dbReference type="AlphaFoldDB" id="A0A6N2YRD3"/>
<accession>A0A6N2YRD3</accession>
<sequence length="297" mass="34434">MFIGSTFAGCPETIYGTGIRDETVTTITLKNMILDELYATKDVLIKFDWNIPTDWTFNTYLHALYHNDLYAGNVTYSESIVQKIKIKKRFKGTFTWKTIFEKEIHSNEDFAIEFYDYLEPSNTDIEYAYVAVISNADMDTISTSVRSEFDCYFMVGQDEIYPLDLDTETTTQFNRESKTIVPIGSKYPYVVNNGVARYYSGTLAATFIEFKDDDYDVDNGWRYRNKIDEFLADGRAKILKTFEGNMYMVNIVGNLPRTVNEHYQNVSHQIEWVECGDPTMISDLYDNGFIDTDVDRE</sequence>
<dbReference type="RefSeq" id="WP_156684247.1">
    <property type="nucleotide sequence ID" value="NZ_CACRUA010000002.1"/>
</dbReference>